<keyword evidence="3 5" id="KW-0472">Membrane</keyword>
<feature type="region of interest" description="Disordered" evidence="4">
    <location>
        <begin position="375"/>
        <end position="489"/>
    </location>
</feature>
<dbReference type="AlphaFoldDB" id="A0A510KJP7"/>
<evidence type="ECO:0000256" key="1">
    <source>
        <dbReference type="ARBA" id="ARBA00022692"/>
    </source>
</evidence>
<feature type="compositionally biased region" description="Basic and acidic residues" evidence="4">
    <location>
        <begin position="479"/>
        <end position="489"/>
    </location>
</feature>
<feature type="transmembrane region" description="Helical" evidence="5">
    <location>
        <begin position="131"/>
        <end position="151"/>
    </location>
</feature>
<dbReference type="RefSeq" id="WP_146964584.1">
    <property type="nucleotide sequence ID" value="NZ_AP019835.1"/>
</dbReference>
<accession>A0A510KJP7</accession>
<evidence type="ECO:0000256" key="5">
    <source>
        <dbReference type="SAM" id="Phobius"/>
    </source>
</evidence>
<dbReference type="EMBL" id="AP019835">
    <property type="protein sequence ID" value="BBM50265.1"/>
    <property type="molecule type" value="Genomic_DNA"/>
</dbReference>
<keyword evidence="2 5" id="KW-1133">Transmembrane helix</keyword>
<evidence type="ECO:0008006" key="8">
    <source>
        <dbReference type="Google" id="ProtNLM"/>
    </source>
</evidence>
<name>A0A510KJP7_9FUSO</name>
<dbReference type="Pfam" id="PF04610">
    <property type="entry name" value="TrbL"/>
    <property type="match status" value="1"/>
</dbReference>
<dbReference type="InterPro" id="IPR007688">
    <property type="entry name" value="Conjugal_tfr_TrbL/VirB6"/>
</dbReference>
<feature type="transmembrane region" description="Helical" evidence="5">
    <location>
        <begin position="157"/>
        <end position="175"/>
    </location>
</feature>
<dbReference type="Proteomes" id="UP000321501">
    <property type="component" value="Chromosome"/>
</dbReference>
<gene>
    <name evidence="6" type="ORF">JMUB3934_1563</name>
</gene>
<dbReference type="GO" id="GO:0030255">
    <property type="term" value="P:protein secretion by the type IV secretion system"/>
    <property type="evidence" value="ECO:0007669"/>
    <property type="project" value="InterPro"/>
</dbReference>
<keyword evidence="1 5" id="KW-0812">Transmembrane</keyword>
<feature type="compositionally biased region" description="Low complexity" evidence="4">
    <location>
        <begin position="394"/>
        <end position="409"/>
    </location>
</feature>
<evidence type="ECO:0000256" key="4">
    <source>
        <dbReference type="SAM" id="MobiDB-lite"/>
    </source>
</evidence>
<feature type="transmembrane region" description="Helical" evidence="5">
    <location>
        <begin position="187"/>
        <end position="209"/>
    </location>
</feature>
<protein>
    <recommendedName>
        <fullName evidence="8">P-type conjugative transferprotein TrbL</fullName>
    </recommendedName>
</protein>
<feature type="compositionally biased region" description="Basic and acidic residues" evidence="4">
    <location>
        <begin position="378"/>
        <end position="393"/>
    </location>
</feature>
<evidence type="ECO:0000256" key="3">
    <source>
        <dbReference type="ARBA" id="ARBA00023136"/>
    </source>
</evidence>
<feature type="transmembrane region" description="Helical" evidence="5">
    <location>
        <begin position="229"/>
        <end position="245"/>
    </location>
</feature>
<feature type="compositionally biased region" description="Basic and acidic residues" evidence="4">
    <location>
        <begin position="452"/>
        <end position="469"/>
    </location>
</feature>
<sequence>MAAANFQFDTALIEPIISMLDTGMTTLMVVILTLASSFAVLDLSFTAFFNWSENIGNTLVETIKKLVRYALTFGLIKMYKELLDMAYKLFSDIGNLFGEGLGSPLKVQSIWDKLWEELSKFLSIGLKFQDFWAILYFVLFIIGFVFLVFIISTITIAIIQFHVVGKLAIIYLACLPLDALSDIGRKTLGAIVGSGTQLMVAVALSSMGIKILKSYPIPENIGAENNEPHTIIMWLAVFIAISFLIKNYQSIASLILYGQGGLNGSQFGNFTGNVVSAGGSAVGGVTSLLGSAAVGGLGAAVGAVAGGVSTGGAGAIAGMKTGAKIGSKIGKYPGNLTASAAENAGKAIKVMTMDFDPIASGRKVKNMASDGIKKFMGNKKDYKKDTGENKSQETENTNSKNQNSQNANKVNEENKSGNADRTADTKEAEEKMRSDNSKTASNKDSQKQTNEGNKDTQKHSENTKTKETENSNNETFAESEMRREKNSKE</sequence>
<feature type="transmembrane region" description="Helical" evidence="5">
    <location>
        <begin position="27"/>
        <end position="49"/>
    </location>
</feature>
<reference evidence="6 7" key="1">
    <citation type="submission" date="2019-07" db="EMBL/GenBank/DDBJ databases">
        <title>Complete Genome Sequence of Leptotrichia wadei Strain JMUB3934.</title>
        <authorList>
            <person name="Watanabe S."/>
            <person name="Cui L."/>
        </authorList>
    </citation>
    <scope>NUCLEOTIDE SEQUENCE [LARGE SCALE GENOMIC DNA]</scope>
    <source>
        <strain evidence="6 7">JMUB3934</strain>
    </source>
</reference>
<evidence type="ECO:0000313" key="6">
    <source>
        <dbReference type="EMBL" id="BBM50265.1"/>
    </source>
</evidence>
<feature type="compositionally biased region" description="Basic and acidic residues" evidence="4">
    <location>
        <begin position="421"/>
        <end position="436"/>
    </location>
</feature>
<evidence type="ECO:0000256" key="2">
    <source>
        <dbReference type="ARBA" id="ARBA00022989"/>
    </source>
</evidence>
<organism evidence="6 7">
    <name type="scientific">Leptotrichia wadei</name>
    <dbReference type="NCBI Taxonomy" id="157687"/>
    <lineage>
        <taxon>Bacteria</taxon>
        <taxon>Fusobacteriati</taxon>
        <taxon>Fusobacteriota</taxon>
        <taxon>Fusobacteriia</taxon>
        <taxon>Fusobacteriales</taxon>
        <taxon>Leptotrichiaceae</taxon>
        <taxon>Leptotrichia</taxon>
    </lineage>
</organism>
<proteinExistence type="predicted"/>
<evidence type="ECO:0000313" key="7">
    <source>
        <dbReference type="Proteomes" id="UP000321501"/>
    </source>
</evidence>
<feature type="compositionally biased region" description="Polar residues" evidence="4">
    <location>
        <begin position="437"/>
        <end position="451"/>
    </location>
</feature>